<organism evidence="2">
    <name type="scientific">Arundo donax</name>
    <name type="common">Giant reed</name>
    <name type="synonym">Donax arundinaceus</name>
    <dbReference type="NCBI Taxonomy" id="35708"/>
    <lineage>
        <taxon>Eukaryota</taxon>
        <taxon>Viridiplantae</taxon>
        <taxon>Streptophyta</taxon>
        <taxon>Embryophyta</taxon>
        <taxon>Tracheophyta</taxon>
        <taxon>Spermatophyta</taxon>
        <taxon>Magnoliopsida</taxon>
        <taxon>Liliopsida</taxon>
        <taxon>Poales</taxon>
        <taxon>Poaceae</taxon>
        <taxon>PACMAD clade</taxon>
        <taxon>Arundinoideae</taxon>
        <taxon>Arundineae</taxon>
        <taxon>Arundo</taxon>
    </lineage>
</organism>
<feature type="compositionally biased region" description="Basic and acidic residues" evidence="1">
    <location>
        <begin position="9"/>
        <end position="20"/>
    </location>
</feature>
<feature type="region of interest" description="Disordered" evidence="1">
    <location>
        <begin position="1"/>
        <end position="20"/>
    </location>
</feature>
<dbReference type="AlphaFoldDB" id="A0A0A9D857"/>
<accession>A0A0A9D857</accession>
<evidence type="ECO:0000313" key="2">
    <source>
        <dbReference type="EMBL" id="JAD83976.1"/>
    </source>
</evidence>
<name>A0A0A9D857_ARUDO</name>
<dbReference type="EMBL" id="GBRH01213919">
    <property type="protein sequence ID" value="JAD83976.1"/>
    <property type="molecule type" value="Transcribed_RNA"/>
</dbReference>
<reference evidence="2" key="2">
    <citation type="journal article" date="2015" name="Data Brief">
        <title>Shoot transcriptome of the giant reed, Arundo donax.</title>
        <authorList>
            <person name="Barrero R.A."/>
            <person name="Guerrero F.D."/>
            <person name="Moolhuijzen P."/>
            <person name="Goolsby J.A."/>
            <person name="Tidwell J."/>
            <person name="Bellgard S.E."/>
            <person name="Bellgard M.I."/>
        </authorList>
    </citation>
    <scope>NUCLEOTIDE SEQUENCE</scope>
    <source>
        <tissue evidence="2">Shoot tissue taken approximately 20 cm above the soil surface</tissue>
    </source>
</reference>
<evidence type="ECO:0000256" key="1">
    <source>
        <dbReference type="SAM" id="MobiDB-lite"/>
    </source>
</evidence>
<sequence>MTHSMPSAEHAENQSPHERMKACTYLHRNMDKRVHLIDRYAVLLRLKQTATKWQQSRSTPYREGKKND</sequence>
<protein>
    <submittedName>
        <fullName evidence="2">Uncharacterized protein</fullName>
    </submittedName>
</protein>
<reference evidence="2" key="1">
    <citation type="submission" date="2014-09" db="EMBL/GenBank/DDBJ databases">
        <authorList>
            <person name="Magalhaes I.L.F."/>
            <person name="Oliveira U."/>
            <person name="Santos F.R."/>
            <person name="Vidigal T.H.D.A."/>
            <person name="Brescovit A.D."/>
            <person name="Santos A.J."/>
        </authorList>
    </citation>
    <scope>NUCLEOTIDE SEQUENCE</scope>
    <source>
        <tissue evidence="2">Shoot tissue taken approximately 20 cm above the soil surface</tissue>
    </source>
</reference>
<proteinExistence type="predicted"/>